<evidence type="ECO:0000313" key="1">
    <source>
        <dbReference type="EMBL" id="KAH7163535.1"/>
    </source>
</evidence>
<sequence length="91" mass="10091">MDLTSTLNPWFLIAAAAVCVGMVLVQLPVPLQAAQQPSNPVSRPKNASSCGRLQHELLDLCMGLAMKGGIRRLHRPRRKWWATCSHCLSWV</sequence>
<dbReference type="Proteomes" id="UP000717696">
    <property type="component" value="Unassembled WGS sequence"/>
</dbReference>
<accession>A0A9P9FM25</accession>
<keyword evidence="2" id="KW-1185">Reference proteome</keyword>
<name>A0A9P9FM25_9HYPO</name>
<gene>
    <name evidence="1" type="ORF">B0J13DRAFT_538768</name>
</gene>
<organism evidence="1 2">
    <name type="scientific">Dactylonectria estremocensis</name>
    <dbReference type="NCBI Taxonomy" id="1079267"/>
    <lineage>
        <taxon>Eukaryota</taxon>
        <taxon>Fungi</taxon>
        <taxon>Dikarya</taxon>
        <taxon>Ascomycota</taxon>
        <taxon>Pezizomycotina</taxon>
        <taxon>Sordariomycetes</taxon>
        <taxon>Hypocreomycetidae</taxon>
        <taxon>Hypocreales</taxon>
        <taxon>Nectriaceae</taxon>
        <taxon>Dactylonectria</taxon>
    </lineage>
</organism>
<dbReference type="EMBL" id="JAGMUU010000001">
    <property type="protein sequence ID" value="KAH7163535.1"/>
    <property type="molecule type" value="Genomic_DNA"/>
</dbReference>
<proteinExistence type="predicted"/>
<protein>
    <submittedName>
        <fullName evidence="1">Uncharacterized protein</fullName>
    </submittedName>
</protein>
<comment type="caution">
    <text evidence="1">The sequence shown here is derived from an EMBL/GenBank/DDBJ whole genome shotgun (WGS) entry which is preliminary data.</text>
</comment>
<evidence type="ECO:0000313" key="2">
    <source>
        <dbReference type="Proteomes" id="UP000717696"/>
    </source>
</evidence>
<dbReference type="AlphaFoldDB" id="A0A9P9FM25"/>
<reference evidence="1" key="1">
    <citation type="journal article" date="2021" name="Nat. Commun.">
        <title>Genetic determinants of endophytism in the Arabidopsis root mycobiome.</title>
        <authorList>
            <person name="Mesny F."/>
            <person name="Miyauchi S."/>
            <person name="Thiergart T."/>
            <person name="Pickel B."/>
            <person name="Atanasova L."/>
            <person name="Karlsson M."/>
            <person name="Huettel B."/>
            <person name="Barry K.W."/>
            <person name="Haridas S."/>
            <person name="Chen C."/>
            <person name="Bauer D."/>
            <person name="Andreopoulos W."/>
            <person name="Pangilinan J."/>
            <person name="LaButti K."/>
            <person name="Riley R."/>
            <person name="Lipzen A."/>
            <person name="Clum A."/>
            <person name="Drula E."/>
            <person name="Henrissat B."/>
            <person name="Kohler A."/>
            <person name="Grigoriev I.V."/>
            <person name="Martin F.M."/>
            <person name="Hacquard S."/>
        </authorList>
    </citation>
    <scope>NUCLEOTIDE SEQUENCE</scope>
    <source>
        <strain evidence="1">MPI-CAGE-AT-0021</strain>
    </source>
</reference>